<dbReference type="PANTHER" id="PTHR43124">
    <property type="entry name" value="PURINE EFFLUX PUMP PBUE"/>
    <property type="match status" value="1"/>
</dbReference>
<dbReference type="PROSITE" id="PS50850">
    <property type="entry name" value="MFS"/>
    <property type="match status" value="1"/>
</dbReference>
<dbReference type="GO" id="GO:0005886">
    <property type="term" value="C:plasma membrane"/>
    <property type="evidence" value="ECO:0007669"/>
    <property type="project" value="UniProtKB-SubCell"/>
</dbReference>
<feature type="transmembrane region" description="Helical" evidence="6">
    <location>
        <begin position="202"/>
        <end position="222"/>
    </location>
</feature>
<dbReference type="CDD" id="cd17324">
    <property type="entry name" value="MFS_NepI_like"/>
    <property type="match status" value="1"/>
</dbReference>
<feature type="domain" description="Major facilitator superfamily (MFS) profile" evidence="7">
    <location>
        <begin position="52"/>
        <end position="420"/>
    </location>
</feature>
<feature type="transmembrane region" description="Helical" evidence="6">
    <location>
        <begin position="336"/>
        <end position="360"/>
    </location>
</feature>
<keyword evidence="2" id="KW-1003">Cell membrane</keyword>
<feature type="transmembrane region" description="Helical" evidence="6">
    <location>
        <begin position="147"/>
        <end position="165"/>
    </location>
</feature>
<keyword evidence="4 6" id="KW-1133">Transmembrane helix</keyword>
<evidence type="ECO:0000313" key="8">
    <source>
        <dbReference type="EMBL" id="EFF74825.1"/>
    </source>
</evidence>
<feature type="transmembrane region" description="Helical" evidence="6">
    <location>
        <begin position="48"/>
        <end position="66"/>
    </location>
</feature>
<feature type="transmembrane region" description="Helical" evidence="6">
    <location>
        <begin position="86"/>
        <end position="106"/>
    </location>
</feature>
<dbReference type="InterPro" id="IPR036259">
    <property type="entry name" value="MFS_trans_sf"/>
</dbReference>
<dbReference type="PATRIC" id="fig|742159.3.peg.4883"/>
<comment type="caution">
    <text evidence="8">The sequence shown here is derived from an EMBL/GenBank/DDBJ whole genome shotgun (WGS) entry which is preliminary data.</text>
</comment>
<evidence type="ECO:0000256" key="5">
    <source>
        <dbReference type="ARBA" id="ARBA00023136"/>
    </source>
</evidence>
<organism evidence="8 9">
    <name type="scientific">Achromobacter piechaudii ATCC 43553</name>
    <dbReference type="NCBI Taxonomy" id="742159"/>
    <lineage>
        <taxon>Bacteria</taxon>
        <taxon>Pseudomonadati</taxon>
        <taxon>Pseudomonadota</taxon>
        <taxon>Betaproteobacteria</taxon>
        <taxon>Burkholderiales</taxon>
        <taxon>Alcaligenaceae</taxon>
        <taxon>Achromobacter</taxon>
    </lineage>
</organism>
<dbReference type="PANTHER" id="PTHR43124:SF3">
    <property type="entry name" value="CHLORAMPHENICOL EFFLUX PUMP RV0191"/>
    <property type="match status" value="1"/>
</dbReference>
<feature type="transmembrane region" description="Helical" evidence="6">
    <location>
        <begin position="399"/>
        <end position="419"/>
    </location>
</feature>
<dbReference type="EMBL" id="ADMS01000089">
    <property type="protein sequence ID" value="EFF74825.1"/>
    <property type="molecule type" value="Genomic_DNA"/>
</dbReference>
<evidence type="ECO:0000256" key="2">
    <source>
        <dbReference type="ARBA" id="ARBA00022475"/>
    </source>
</evidence>
<accession>D4XEH6</accession>
<feature type="transmembrane region" description="Helical" evidence="6">
    <location>
        <begin position="118"/>
        <end position="141"/>
    </location>
</feature>
<evidence type="ECO:0000313" key="9">
    <source>
        <dbReference type="Proteomes" id="UP000004510"/>
    </source>
</evidence>
<dbReference type="Proteomes" id="UP000004510">
    <property type="component" value="Unassembled WGS sequence"/>
</dbReference>
<dbReference type="AlphaFoldDB" id="D4XEH6"/>
<sequence length="429" mass="43862">MVDALTIASRLPPMRGRVVEPDSRPPKEIAMTACTTSIPAASAPSDRFPLAALLALAMGGFITILTEALPAGLLPQIGAGLDISGAMAGQLVTVYAIGSLVAAIPLTTATQGARRRPLLLAAIAGFAVANTVTTLSGSYLLTLVARFLAGVSAGLLWALLAGYAARMVPDHLKGRAIAVAMVGAPLALSLGVPVGTYLGNVVGWRMCFGIMSVLALALMVWVRAKVPDFAGQPAGTRRSLPDVLTIAGVRPVLVVVLAYVLAHNILYTYIAPFLAAAGMDARTDLVLLVFGVSSVLGIWVVGVLIDRHLRVLTLGSTILFGMAALALGVAGDMPAVVLAATCAWGFAFGGAPTLFQTALAKAAGDAADVAQSMLVTAWNLAIAGGGIIGGILLERAGVWAFSPALVVLLLLTLIAVWAGRGHGFPAVQR</sequence>
<evidence type="ECO:0000256" key="4">
    <source>
        <dbReference type="ARBA" id="ARBA00022989"/>
    </source>
</evidence>
<comment type="subcellular location">
    <subcellularLocation>
        <location evidence="1">Cell membrane</location>
        <topology evidence="1">Multi-pass membrane protein</topology>
    </subcellularLocation>
</comment>
<gene>
    <name evidence="8" type="ORF">HMPREF0004_3873</name>
</gene>
<keyword evidence="5 6" id="KW-0472">Membrane</keyword>
<dbReference type="eggNOG" id="COG2814">
    <property type="taxonomic scope" value="Bacteria"/>
</dbReference>
<reference evidence="9" key="1">
    <citation type="submission" date="2010-03" db="EMBL/GenBank/DDBJ databases">
        <title>Complete sequence of Mobiluncus curtisii ATCC 43063.</title>
        <authorList>
            <person name="Muzny D."/>
            <person name="Qin X."/>
            <person name="Deng J."/>
            <person name="Jiang H."/>
            <person name="Liu Y."/>
            <person name="Qu J."/>
            <person name="Song X.-Z."/>
            <person name="Zhang L."/>
            <person name="Thornton R."/>
            <person name="Coyle M."/>
            <person name="Francisco L."/>
            <person name="Jackson L."/>
            <person name="Javaid M."/>
            <person name="Korchina V."/>
            <person name="Kovar C."/>
            <person name="Mata R."/>
            <person name="Mathew T."/>
            <person name="Ngo R."/>
            <person name="Nguyen L."/>
            <person name="Nguyen N."/>
            <person name="Okwuonu G."/>
            <person name="Ongeri F."/>
            <person name="Pham C."/>
            <person name="Simmons D."/>
            <person name="Wilczek-Boney K."/>
            <person name="Hale W."/>
            <person name="Jakkamsetti A."/>
            <person name="Pham P."/>
            <person name="Ruth R."/>
            <person name="San Lucas F."/>
            <person name="Warren J."/>
            <person name="Zhang J."/>
            <person name="Zhao Z."/>
            <person name="Zhou C."/>
            <person name="Zhu D."/>
            <person name="Lee S."/>
            <person name="Bess C."/>
            <person name="Blankenburg K."/>
            <person name="Forbes L."/>
            <person name="Fu Q."/>
            <person name="Gubbala S."/>
            <person name="Hirani K."/>
            <person name="Jayaseelan J.C."/>
            <person name="Lara F."/>
            <person name="Munidasa M."/>
            <person name="Palculict T."/>
            <person name="Patil S."/>
            <person name="Pu L.-L."/>
            <person name="Saada N."/>
            <person name="Tang L."/>
            <person name="Weissenberger G."/>
            <person name="Zhu Y."/>
            <person name="Hemphill L."/>
            <person name="Shang Y."/>
            <person name="Youmans B."/>
            <person name="Ayvaz T."/>
            <person name="Ross M."/>
            <person name="Santibanez J."/>
            <person name="Aqrawi P."/>
            <person name="Gross S."/>
            <person name="Joshi V."/>
            <person name="Fowler G."/>
            <person name="Nazareth L."/>
            <person name="Reid J."/>
            <person name="Worley K."/>
            <person name="Petrosino J."/>
            <person name="Highlander S."/>
            <person name="Gibbs R."/>
            <person name="Gibbs R."/>
        </authorList>
    </citation>
    <scope>NUCLEOTIDE SEQUENCE [LARGE SCALE GENOMIC DNA]</scope>
    <source>
        <strain evidence="9">ATCC 43553</strain>
    </source>
</reference>
<feature type="transmembrane region" description="Helical" evidence="6">
    <location>
        <begin position="372"/>
        <end position="393"/>
    </location>
</feature>
<feature type="transmembrane region" description="Helical" evidence="6">
    <location>
        <begin position="177"/>
        <end position="196"/>
    </location>
</feature>
<dbReference type="Gene3D" id="1.20.1250.20">
    <property type="entry name" value="MFS general substrate transporter like domains"/>
    <property type="match status" value="1"/>
</dbReference>
<feature type="transmembrane region" description="Helical" evidence="6">
    <location>
        <begin position="311"/>
        <end position="330"/>
    </location>
</feature>
<dbReference type="GO" id="GO:0022857">
    <property type="term" value="F:transmembrane transporter activity"/>
    <property type="evidence" value="ECO:0007669"/>
    <property type="project" value="InterPro"/>
</dbReference>
<evidence type="ECO:0000256" key="1">
    <source>
        <dbReference type="ARBA" id="ARBA00004651"/>
    </source>
</evidence>
<dbReference type="HOGENOM" id="CLU_001265_61_1_4"/>
<dbReference type="InterPro" id="IPR020846">
    <property type="entry name" value="MFS_dom"/>
</dbReference>
<dbReference type="InterPro" id="IPR050189">
    <property type="entry name" value="MFS_Efflux_Transporters"/>
</dbReference>
<evidence type="ECO:0000256" key="3">
    <source>
        <dbReference type="ARBA" id="ARBA00022692"/>
    </source>
</evidence>
<evidence type="ECO:0000256" key="6">
    <source>
        <dbReference type="SAM" id="Phobius"/>
    </source>
</evidence>
<dbReference type="SUPFAM" id="SSF103473">
    <property type="entry name" value="MFS general substrate transporter"/>
    <property type="match status" value="1"/>
</dbReference>
<dbReference type="Pfam" id="PF07690">
    <property type="entry name" value="MFS_1"/>
    <property type="match status" value="1"/>
</dbReference>
<proteinExistence type="predicted"/>
<keyword evidence="3 6" id="KW-0812">Transmembrane</keyword>
<feature type="transmembrane region" description="Helical" evidence="6">
    <location>
        <begin position="243"/>
        <end position="265"/>
    </location>
</feature>
<protein>
    <submittedName>
        <fullName evidence="8">Transporter, major facilitator family protein</fullName>
    </submittedName>
</protein>
<feature type="transmembrane region" description="Helical" evidence="6">
    <location>
        <begin position="285"/>
        <end position="304"/>
    </location>
</feature>
<evidence type="ECO:0000259" key="7">
    <source>
        <dbReference type="PROSITE" id="PS50850"/>
    </source>
</evidence>
<dbReference type="InterPro" id="IPR011701">
    <property type="entry name" value="MFS"/>
</dbReference>
<name>D4XEH6_9BURK</name>